<evidence type="ECO:0000256" key="1">
    <source>
        <dbReference type="PROSITE-ProRule" id="PRU00259"/>
    </source>
</evidence>
<protein>
    <submittedName>
        <fullName evidence="3">TSA: Wollemia nobilis Ref_Wollemi_Transcript_10540_1564 transcribed RNA sequence</fullName>
    </submittedName>
</protein>
<dbReference type="SUPFAM" id="SSF48371">
    <property type="entry name" value="ARM repeat"/>
    <property type="match status" value="1"/>
</dbReference>
<feature type="repeat" description="ARM" evidence="1">
    <location>
        <begin position="62"/>
        <end position="104"/>
    </location>
</feature>
<evidence type="ECO:0000313" key="3">
    <source>
        <dbReference type="EMBL" id="JAG87973.1"/>
    </source>
</evidence>
<dbReference type="SMART" id="SM00185">
    <property type="entry name" value="ARM"/>
    <property type="match status" value="5"/>
</dbReference>
<dbReference type="PROSITE" id="PS50176">
    <property type="entry name" value="ARM_REPEAT"/>
    <property type="match status" value="3"/>
</dbReference>
<name>A0A0C9S8T0_9CONI</name>
<dbReference type="InterPro" id="IPR000225">
    <property type="entry name" value="Armadillo"/>
</dbReference>
<dbReference type="AlphaFoldDB" id="A0A0C9S8T0"/>
<dbReference type="Gene3D" id="1.25.10.10">
    <property type="entry name" value="Leucine-rich Repeat Variant"/>
    <property type="match status" value="1"/>
</dbReference>
<dbReference type="EMBL" id="GCHU01010483">
    <property type="protein sequence ID" value="JAG87973.1"/>
    <property type="molecule type" value="Transcribed_RNA"/>
</dbReference>
<dbReference type="InterPro" id="IPR058678">
    <property type="entry name" value="ARM_PUB"/>
</dbReference>
<feature type="repeat" description="ARM" evidence="1">
    <location>
        <begin position="186"/>
        <end position="230"/>
    </location>
</feature>
<feature type="domain" description="U-box" evidence="2">
    <location>
        <begin position="37"/>
        <end position="303"/>
    </location>
</feature>
<dbReference type="FunFam" id="1.25.10.10:FF:000300">
    <property type="entry name" value="U-box domain-containing protein 4"/>
    <property type="match status" value="1"/>
</dbReference>
<accession>A0A0C9S8T0</accession>
<proteinExistence type="predicted"/>
<dbReference type="PANTHER" id="PTHR46700:SF1">
    <property type="entry name" value="ARM REPEAT SUPERFAMILY PROTEIN"/>
    <property type="match status" value="1"/>
</dbReference>
<feature type="repeat" description="ARM" evidence="1">
    <location>
        <begin position="104"/>
        <end position="145"/>
    </location>
</feature>
<organism evidence="3">
    <name type="scientific">Wollemia nobilis</name>
    <dbReference type="NCBI Taxonomy" id="56998"/>
    <lineage>
        <taxon>Eukaryota</taxon>
        <taxon>Viridiplantae</taxon>
        <taxon>Streptophyta</taxon>
        <taxon>Embryophyta</taxon>
        <taxon>Tracheophyta</taxon>
        <taxon>Spermatophyta</taxon>
        <taxon>Pinopsida</taxon>
        <taxon>Pinidae</taxon>
        <taxon>Conifers II</taxon>
        <taxon>Araucariales</taxon>
        <taxon>Araucariaceae</taxon>
        <taxon>Wollemia</taxon>
    </lineage>
</organism>
<reference evidence="3" key="1">
    <citation type="submission" date="2015-02" db="EMBL/GenBank/DDBJ databases">
        <title>A transcriptome of Wollemia nobilis - a relic of Gondwana.</title>
        <authorList>
            <person name="Chia J.Y."/>
            <person name="Leong Y.S."/>
            <person name="Abdul Karim S."/>
            <person name="Wan Azmi N."/>
            <person name="Hercus R."/>
            <person name="Croft L."/>
        </authorList>
    </citation>
    <scope>NUCLEOTIDE SEQUENCE</scope>
    <source>
        <strain evidence="3">MaeBrown</strain>
        <tissue evidence="3">Leaf</tissue>
    </source>
</reference>
<dbReference type="InterPro" id="IPR016024">
    <property type="entry name" value="ARM-type_fold"/>
</dbReference>
<evidence type="ECO:0000259" key="2">
    <source>
        <dbReference type="Pfam" id="PF25598"/>
    </source>
</evidence>
<sequence length="386" mass="41754">MGEDMSEKCGEEDLLCGNKRGMQDVMWALLYGVGETRTQAAKEIRRLTKNSEKSRAYLAAGGVIAPLVSMLQSDDAEAQEAALLALLNLAVRNERNKVKIVKAGVIPILVNFMQSENSSLRESAAAVILTLSAAATNKVILGSSGATPLLVEMLTSGSNQGKIDAVMALYNLSTCPENLLHILAAGPIPPLIMLLKTCKKSSRYAEKITALLESLSAFEEGRTAIAKEEGGILALVEAIEDGSQQSKEHAVGALLTMCQSSRCKYREAILKEGVIPGLLTLTVHGTPKARQRAQTLLQLLRETPPSPRSNSATAMIESIVYDIAAHVDGVDEKGNETARKMLSEMVQRSMERSMRQLQQRALVCMPTDMSRSKRLAKLPSEDTIPH</sequence>
<dbReference type="Pfam" id="PF25598">
    <property type="entry name" value="ARM_PUB"/>
    <property type="match status" value="1"/>
</dbReference>
<dbReference type="PANTHER" id="PTHR46700">
    <property type="entry name" value="ARM REPEAT SUPERFAMILY PROTEIN"/>
    <property type="match status" value="1"/>
</dbReference>
<dbReference type="InterPro" id="IPR011989">
    <property type="entry name" value="ARM-like"/>
</dbReference>